<accession>A0A3M7RL11</accession>
<keyword evidence="6" id="KW-1185">Reference proteome</keyword>
<dbReference type="STRING" id="10195.A0A3M7RL11"/>
<organism evidence="5 6">
    <name type="scientific">Brachionus plicatilis</name>
    <name type="common">Marine rotifer</name>
    <name type="synonym">Brachionus muelleri</name>
    <dbReference type="NCBI Taxonomy" id="10195"/>
    <lineage>
        <taxon>Eukaryota</taxon>
        <taxon>Metazoa</taxon>
        <taxon>Spiralia</taxon>
        <taxon>Gnathifera</taxon>
        <taxon>Rotifera</taxon>
        <taxon>Eurotatoria</taxon>
        <taxon>Monogononta</taxon>
        <taxon>Pseudotrocha</taxon>
        <taxon>Ploima</taxon>
        <taxon>Brachionidae</taxon>
        <taxon>Brachionus</taxon>
    </lineage>
</organism>
<evidence type="ECO:0000313" key="6">
    <source>
        <dbReference type="Proteomes" id="UP000276133"/>
    </source>
</evidence>
<dbReference type="PANTHER" id="PTHR13026:SF0">
    <property type="entry name" value="RIBOSOMAL RNA PROCESSING 1B"/>
    <property type="match status" value="1"/>
</dbReference>
<evidence type="ECO:0000256" key="1">
    <source>
        <dbReference type="ARBA" id="ARBA00004123"/>
    </source>
</evidence>
<gene>
    <name evidence="5" type="ORF">BpHYR1_001782</name>
</gene>
<dbReference type="PANTHER" id="PTHR13026">
    <property type="entry name" value="NNP-1 PROTEIN NOVEL NUCLEAR PROTEIN 1 NOP52"/>
    <property type="match status" value="1"/>
</dbReference>
<dbReference type="InterPro" id="IPR010301">
    <property type="entry name" value="RRP1"/>
</dbReference>
<dbReference type="Pfam" id="PF05997">
    <property type="entry name" value="Nop52"/>
    <property type="match status" value="1"/>
</dbReference>
<comment type="similarity">
    <text evidence="2">Belongs to the RRP1 family.</text>
</comment>
<evidence type="ECO:0000313" key="5">
    <source>
        <dbReference type="EMBL" id="RNA24263.1"/>
    </source>
</evidence>
<dbReference type="Proteomes" id="UP000276133">
    <property type="component" value="Unassembled WGS sequence"/>
</dbReference>
<sequence length="347" mass="41274">MFDQMDNEKLFAIKLADNDKKVRDKSVRQLQNYIRSRSITEQQPFNEEDMIKLWKGLHYCLWMCDKPLVQEELMDKICNLVDCLNNNDKQVMLFVRVYFVTIIREWIGIDKWRIDKFLMMIRCMIRKTFGYLNSKKWNKILIKKFNNMMLELPLNINDDKIADGISYHVTDLYIEELAKFGASLKPVRAVKILLPFFRLMAISKKKQYVIHLKKRLFEQIIECSDVGIEPEAEEEMEQIKPFGLQLYEEEDTSEYTIKFNYELIANKLFKMGNSTGCLQRNKTLIFDLVKKFRALSKGIYPIDDFNLPNLDEDDEATRPNLKFLDKKERDLSNKKINKKKGKKINKV</sequence>
<evidence type="ECO:0000256" key="3">
    <source>
        <dbReference type="ARBA" id="ARBA00022552"/>
    </source>
</evidence>
<dbReference type="GO" id="GO:0030688">
    <property type="term" value="C:preribosome, small subunit precursor"/>
    <property type="evidence" value="ECO:0007669"/>
    <property type="project" value="InterPro"/>
</dbReference>
<evidence type="ECO:0000256" key="4">
    <source>
        <dbReference type="ARBA" id="ARBA00023242"/>
    </source>
</evidence>
<keyword evidence="3" id="KW-0698">rRNA processing</keyword>
<dbReference type="AlphaFoldDB" id="A0A3M7RL11"/>
<proteinExistence type="inferred from homology"/>
<dbReference type="GO" id="GO:0006364">
    <property type="term" value="P:rRNA processing"/>
    <property type="evidence" value="ECO:0007669"/>
    <property type="project" value="UniProtKB-KW"/>
</dbReference>
<name>A0A3M7RL11_BRAPC</name>
<dbReference type="EMBL" id="REGN01003150">
    <property type="protein sequence ID" value="RNA24263.1"/>
    <property type="molecule type" value="Genomic_DNA"/>
</dbReference>
<protein>
    <submittedName>
        <fullName evidence="5">Ribosomal RNA processing 1-like protein</fullName>
    </submittedName>
</protein>
<dbReference type="GO" id="GO:0005634">
    <property type="term" value="C:nucleus"/>
    <property type="evidence" value="ECO:0007669"/>
    <property type="project" value="UniProtKB-SubCell"/>
</dbReference>
<keyword evidence="4" id="KW-0539">Nucleus</keyword>
<reference evidence="5 6" key="1">
    <citation type="journal article" date="2018" name="Sci. Rep.">
        <title>Genomic signatures of local adaptation to the degree of environmental predictability in rotifers.</title>
        <authorList>
            <person name="Franch-Gras L."/>
            <person name="Hahn C."/>
            <person name="Garcia-Roger E.M."/>
            <person name="Carmona M.J."/>
            <person name="Serra M."/>
            <person name="Gomez A."/>
        </authorList>
    </citation>
    <scope>NUCLEOTIDE SEQUENCE [LARGE SCALE GENOMIC DNA]</scope>
    <source>
        <strain evidence="5">HYR1</strain>
    </source>
</reference>
<evidence type="ECO:0000256" key="2">
    <source>
        <dbReference type="ARBA" id="ARBA00006374"/>
    </source>
</evidence>
<comment type="subcellular location">
    <subcellularLocation>
        <location evidence="1">Nucleus</location>
    </subcellularLocation>
</comment>
<dbReference type="OrthoDB" id="10266568at2759"/>
<comment type="caution">
    <text evidence="5">The sequence shown here is derived from an EMBL/GenBank/DDBJ whole genome shotgun (WGS) entry which is preliminary data.</text>
</comment>